<reference evidence="5" key="1">
    <citation type="journal article" date="2014" name="Genome Announc.">
        <title>Draft genome sequence of Colletotrichum sublineola, a destructive pathogen of cultivated sorghum.</title>
        <authorList>
            <person name="Baroncelli R."/>
            <person name="Sanz-Martin J.M."/>
            <person name="Rech G.E."/>
            <person name="Sukno S.A."/>
            <person name="Thon M.R."/>
        </authorList>
    </citation>
    <scope>NUCLEOTIDE SEQUENCE [LARGE SCALE GENOMIC DNA]</scope>
    <source>
        <strain evidence="5">TX430BB</strain>
    </source>
</reference>
<organism evidence="4 5">
    <name type="scientific">Colletotrichum sublineola</name>
    <name type="common">Sorghum anthracnose fungus</name>
    <dbReference type="NCBI Taxonomy" id="1173701"/>
    <lineage>
        <taxon>Eukaryota</taxon>
        <taxon>Fungi</taxon>
        <taxon>Dikarya</taxon>
        <taxon>Ascomycota</taxon>
        <taxon>Pezizomycotina</taxon>
        <taxon>Sordariomycetes</taxon>
        <taxon>Hypocreomycetidae</taxon>
        <taxon>Glomerellales</taxon>
        <taxon>Glomerellaceae</taxon>
        <taxon>Colletotrichum</taxon>
        <taxon>Colletotrichum graminicola species complex</taxon>
    </lineage>
</organism>
<dbReference type="InterPro" id="IPR001509">
    <property type="entry name" value="Epimerase_deHydtase"/>
</dbReference>
<dbReference type="Proteomes" id="UP000027238">
    <property type="component" value="Unassembled WGS sequence"/>
</dbReference>
<evidence type="ECO:0000256" key="2">
    <source>
        <dbReference type="ARBA" id="ARBA00023445"/>
    </source>
</evidence>
<dbReference type="eggNOG" id="KOG1502">
    <property type="taxonomic scope" value="Eukaryota"/>
</dbReference>
<dbReference type="PANTHER" id="PTHR10366:SF812">
    <property type="entry name" value="VPS9 DOMAIN-CONTAINING PROTEIN"/>
    <property type="match status" value="1"/>
</dbReference>
<comment type="caution">
    <text evidence="4">The sequence shown here is derived from an EMBL/GenBank/DDBJ whole genome shotgun (WGS) entry which is preliminary data.</text>
</comment>
<keyword evidence="5" id="KW-1185">Reference proteome</keyword>
<dbReference type="STRING" id="1173701.A0A066X4S4"/>
<dbReference type="OMA" id="NALFWNS"/>
<protein>
    <submittedName>
        <fullName evidence="4">Putative NAD dependent epimerase/dehydratase</fullName>
    </submittedName>
</protein>
<keyword evidence="1" id="KW-0560">Oxidoreductase</keyword>
<evidence type="ECO:0000313" key="5">
    <source>
        <dbReference type="Proteomes" id="UP000027238"/>
    </source>
</evidence>
<dbReference type="InterPro" id="IPR050425">
    <property type="entry name" value="NAD(P)_dehydrat-like"/>
</dbReference>
<accession>A0A066X4S4</accession>
<dbReference type="PANTHER" id="PTHR10366">
    <property type="entry name" value="NAD DEPENDENT EPIMERASE/DEHYDRATASE"/>
    <property type="match status" value="1"/>
</dbReference>
<evidence type="ECO:0000259" key="3">
    <source>
        <dbReference type="Pfam" id="PF01370"/>
    </source>
</evidence>
<dbReference type="Gene3D" id="3.40.50.720">
    <property type="entry name" value="NAD(P)-binding Rossmann-like Domain"/>
    <property type="match status" value="1"/>
</dbReference>
<dbReference type="AlphaFoldDB" id="A0A066X4S4"/>
<dbReference type="HOGENOM" id="CLU_007383_9_2_1"/>
<dbReference type="Pfam" id="PF01370">
    <property type="entry name" value="Epimerase"/>
    <property type="match status" value="1"/>
</dbReference>
<name>A0A066X4S4_COLSU</name>
<evidence type="ECO:0000313" key="4">
    <source>
        <dbReference type="EMBL" id="KDN60721.1"/>
    </source>
</evidence>
<comment type="similarity">
    <text evidence="2">Belongs to the NAD(P)-dependent epimerase/dehydratase family. Dihydroflavonol-4-reductase subfamily.</text>
</comment>
<dbReference type="InterPro" id="IPR036291">
    <property type="entry name" value="NAD(P)-bd_dom_sf"/>
</dbReference>
<gene>
    <name evidence="4" type="ORF">CSUB01_07604</name>
</gene>
<evidence type="ECO:0000256" key="1">
    <source>
        <dbReference type="ARBA" id="ARBA00023002"/>
    </source>
</evidence>
<feature type="domain" description="NAD-dependent epimerase/dehydratase" evidence="3">
    <location>
        <begin position="6"/>
        <end position="253"/>
    </location>
</feature>
<sequence length="338" mass="37428">MSQPLIFITGATGFIGSHVVAQALEADYHVRLSVRKESQTSQLKDVFAKHTAKLDFVVIPDLARPGAFTQALRDVNYVFHIASPMPGKGDDFKTDYLVPAEQGTIALLDAANSVSTIKRIVIVSSILALVPLDVWSTNNFNVKEGSNASIPIDPDMEFPQDPATSAGLKYQASKILAHRSVLEWAPKNKPGFNIITLHPSFVFGRNLTQTSPDEIDGTNAMLWKSLSSENPTFPMVAVDVRDVALAHLRALDVDVKGQSAVQEFLLSAPERTGWEWEHVIDFVREKYPQLNIQLKGPFEKPSKPESTRATELLGIQWRNMEDTIASFLDHQVELKAQL</sequence>
<proteinExistence type="inferred from homology"/>
<dbReference type="SUPFAM" id="SSF51735">
    <property type="entry name" value="NAD(P)-binding Rossmann-fold domains"/>
    <property type="match status" value="1"/>
</dbReference>
<dbReference type="OrthoDB" id="2735536at2759"/>
<dbReference type="GO" id="GO:0016616">
    <property type="term" value="F:oxidoreductase activity, acting on the CH-OH group of donors, NAD or NADP as acceptor"/>
    <property type="evidence" value="ECO:0007669"/>
    <property type="project" value="TreeGrafter"/>
</dbReference>
<dbReference type="EMBL" id="JMSE01001480">
    <property type="protein sequence ID" value="KDN60721.1"/>
    <property type="molecule type" value="Genomic_DNA"/>
</dbReference>